<evidence type="ECO:0000259" key="5">
    <source>
        <dbReference type="Pfam" id="PF13675"/>
    </source>
</evidence>
<dbReference type="EMBL" id="CP027792">
    <property type="protein sequence ID" value="AVP57917.1"/>
    <property type="molecule type" value="Genomic_DNA"/>
</dbReference>
<sequence length="280" mass="29977">MSLSRSLFPFSRPCALTADRRTVLRAAAGLLLAQTLPLSAQARVAIATAINRTARYRALSQRAAKAYGLLYLQVSPLRSRDVLEAARKQIRAGLVDLDEQGWPPEVARLLGEVRKAAGQLDALLAQAPARDTYLAACRQSDVLLAAADKATQSLEQLAQAPSAKLVNVAGRQRMLSQRLARDYGLMAAGLAGSGARAQMAQDASEFQSALGQLGAAPISTPAIRSALELGQAQWLFFEAALKRQPDARGQEEVATTSERLLEVMDNLTGLYEAALRDVLG</sequence>
<dbReference type="OrthoDB" id="952521at2"/>
<reference evidence="7" key="1">
    <citation type="submission" date="2018-03" db="EMBL/GenBank/DDBJ databases">
        <title>Genome sequencing of Melaminivora sp. strain SC2-7.</title>
        <authorList>
            <person name="Kim S.-J."/>
            <person name="Heo J."/>
            <person name="Ahn J.-H."/>
            <person name="Kwon S.-W."/>
        </authorList>
    </citation>
    <scope>NUCLEOTIDE SEQUENCE [LARGE SCALE GENOMIC DNA]</scope>
    <source>
        <strain evidence="7">SC2-7</strain>
    </source>
</reference>
<protein>
    <recommendedName>
        <fullName evidence="5">NarX-like N-terminal domain-containing protein</fullName>
    </recommendedName>
</protein>
<evidence type="ECO:0000256" key="2">
    <source>
        <dbReference type="ARBA" id="ARBA00022692"/>
    </source>
</evidence>
<evidence type="ECO:0000256" key="4">
    <source>
        <dbReference type="ARBA" id="ARBA00023136"/>
    </source>
</evidence>
<accession>A0A2P1NLP0</accession>
<keyword evidence="3" id="KW-1133">Transmembrane helix</keyword>
<dbReference type="KEGG" id="melm:C7H73_09770"/>
<keyword evidence="2" id="KW-0812">Transmembrane</keyword>
<dbReference type="RefSeq" id="WP_106846470.1">
    <property type="nucleotide sequence ID" value="NZ_CP027792.1"/>
</dbReference>
<dbReference type="Pfam" id="PF13675">
    <property type="entry name" value="PilJ"/>
    <property type="match status" value="1"/>
</dbReference>
<dbReference type="GO" id="GO:0016020">
    <property type="term" value="C:membrane"/>
    <property type="evidence" value="ECO:0007669"/>
    <property type="project" value="UniProtKB-SubCell"/>
</dbReference>
<proteinExistence type="predicted"/>
<evidence type="ECO:0000313" key="6">
    <source>
        <dbReference type="EMBL" id="AVP57917.1"/>
    </source>
</evidence>
<dbReference type="AlphaFoldDB" id="A0A2P1NLP0"/>
<dbReference type="InterPro" id="IPR029095">
    <property type="entry name" value="NarX-like_N"/>
</dbReference>
<keyword evidence="4" id="KW-0472">Membrane</keyword>
<gene>
    <name evidence="6" type="ORF">C7H73_09770</name>
</gene>
<dbReference type="Proteomes" id="UP000241829">
    <property type="component" value="Chromosome"/>
</dbReference>
<feature type="domain" description="NarX-like N-terminal" evidence="5">
    <location>
        <begin position="162"/>
        <end position="241"/>
    </location>
</feature>
<keyword evidence="7" id="KW-1185">Reference proteome</keyword>
<evidence type="ECO:0000256" key="1">
    <source>
        <dbReference type="ARBA" id="ARBA00004141"/>
    </source>
</evidence>
<organism evidence="6 7">
    <name type="scientific">Pulveribacter suum</name>
    <dbReference type="NCBI Taxonomy" id="2116657"/>
    <lineage>
        <taxon>Bacteria</taxon>
        <taxon>Pseudomonadati</taxon>
        <taxon>Pseudomonadota</taxon>
        <taxon>Betaproteobacteria</taxon>
        <taxon>Burkholderiales</taxon>
        <taxon>Comamonadaceae</taxon>
        <taxon>Pulveribacter</taxon>
    </lineage>
</organism>
<comment type="subcellular location">
    <subcellularLocation>
        <location evidence="1">Membrane</location>
        <topology evidence="1">Multi-pass membrane protein</topology>
    </subcellularLocation>
</comment>
<evidence type="ECO:0000256" key="3">
    <source>
        <dbReference type="ARBA" id="ARBA00022989"/>
    </source>
</evidence>
<name>A0A2P1NLP0_9BURK</name>
<evidence type="ECO:0000313" key="7">
    <source>
        <dbReference type="Proteomes" id="UP000241829"/>
    </source>
</evidence>